<dbReference type="STRING" id="655353.SAMN04488056_103248"/>
<evidence type="ECO:0000256" key="7">
    <source>
        <dbReference type="SAM" id="SignalP"/>
    </source>
</evidence>
<proteinExistence type="predicted"/>
<organism evidence="9 10">
    <name type="scientific">Cohaesibacter marisflavi</name>
    <dbReference type="NCBI Taxonomy" id="655353"/>
    <lineage>
        <taxon>Bacteria</taxon>
        <taxon>Pseudomonadati</taxon>
        <taxon>Pseudomonadota</taxon>
        <taxon>Alphaproteobacteria</taxon>
        <taxon>Hyphomicrobiales</taxon>
        <taxon>Cohaesibacteraceae</taxon>
    </lineage>
</organism>
<evidence type="ECO:0000256" key="1">
    <source>
        <dbReference type="ARBA" id="ARBA00022448"/>
    </source>
</evidence>
<keyword evidence="7" id="KW-0732">Signal</keyword>
<dbReference type="GO" id="GO:0020037">
    <property type="term" value="F:heme binding"/>
    <property type="evidence" value="ECO:0007669"/>
    <property type="project" value="InterPro"/>
</dbReference>
<keyword evidence="2 6" id="KW-0349">Heme</keyword>
<evidence type="ECO:0000313" key="10">
    <source>
        <dbReference type="Proteomes" id="UP000199236"/>
    </source>
</evidence>
<sequence length="133" mass="14577">MKRLVAVAGMFFLASTLGAFAEGDAAKGEKVFKKCKACHQIGEGAENKVGPQLNGVVGRAIGSVDGYKYSDGYLALGEQGEAWDEEKLMAYLLDPKDFLKEAGVKRKSKMTFKLKKEDQREDVIAYLKTFSAE</sequence>
<keyword evidence="1" id="KW-0813">Transport</keyword>
<dbReference type="PRINTS" id="PR00604">
    <property type="entry name" value="CYTCHRMECIAB"/>
</dbReference>
<evidence type="ECO:0000256" key="6">
    <source>
        <dbReference type="PROSITE-ProRule" id="PRU00433"/>
    </source>
</evidence>
<dbReference type="Proteomes" id="UP000199236">
    <property type="component" value="Unassembled WGS sequence"/>
</dbReference>
<dbReference type="GO" id="GO:0046872">
    <property type="term" value="F:metal ion binding"/>
    <property type="evidence" value="ECO:0007669"/>
    <property type="project" value="UniProtKB-KW"/>
</dbReference>
<dbReference type="SUPFAM" id="SSF46626">
    <property type="entry name" value="Cytochrome c"/>
    <property type="match status" value="1"/>
</dbReference>
<dbReference type="AlphaFoldDB" id="A0A1I5ELV9"/>
<accession>A0A1I5ELV9</accession>
<feature type="chain" id="PRO_5011533091" evidence="7">
    <location>
        <begin position="22"/>
        <end position="133"/>
    </location>
</feature>
<evidence type="ECO:0000256" key="5">
    <source>
        <dbReference type="ARBA" id="ARBA00023004"/>
    </source>
</evidence>
<reference evidence="9 10" key="1">
    <citation type="submission" date="2016-10" db="EMBL/GenBank/DDBJ databases">
        <authorList>
            <person name="de Groot N.N."/>
        </authorList>
    </citation>
    <scope>NUCLEOTIDE SEQUENCE [LARGE SCALE GENOMIC DNA]</scope>
    <source>
        <strain evidence="9 10">CGMCC 1.9157</strain>
    </source>
</reference>
<keyword evidence="4" id="KW-0249">Electron transport</keyword>
<feature type="signal peptide" evidence="7">
    <location>
        <begin position="1"/>
        <end position="21"/>
    </location>
</feature>
<dbReference type="InterPro" id="IPR002327">
    <property type="entry name" value="Cyt_c_1A/1B"/>
</dbReference>
<dbReference type="RefSeq" id="WP_090070886.1">
    <property type="nucleotide sequence ID" value="NZ_FOVR01000003.1"/>
</dbReference>
<dbReference type="InterPro" id="IPR036909">
    <property type="entry name" value="Cyt_c-like_dom_sf"/>
</dbReference>
<keyword evidence="10" id="KW-1185">Reference proteome</keyword>
<name>A0A1I5ELV9_9HYPH</name>
<dbReference type="InterPro" id="IPR009056">
    <property type="entry name" value="Cyt_c-like_dom"/>
</dbReference>
<dbReference type="Pfam" id="PF00034">
    <property type="entry name" value="Cytochrom_C"/>
    <property type="match status" value="1"/>
</dbReference>
<dbReference type="GO" id="GO:0009055">
    <property type="term" value="F:electron transfer activity"/>
    <property type="evidence" value="ECO:0007669"/>
    <property type="project" value="InterPro"/>
</dbReference>
<protein>
    <submittedName>
        <fullName evidence="9">Cytochrome c</fullName>
    </submittedName>
</protein>
<evidence type="ECO:0000256" key="2">
    <source>
        <dbReference type="ARBA" id="ARBA00022617"/>
    </source>
</evidence>
<dbReference type="OrthoDB" id="9805828at2"/>
<dbReference type="PANTHER" id="PTHR11961">
    <property type="entry name" value="CYTOCHROME C"/>
    <property type="match status" value="1"/>
</dbReference>
<feature type="domain" description="Cytochrome c" evidence="8">
    <location>
        <begin position="23"/>
        <end position="131"/>
    </location>
</feature>
<keyword evidence="5 6" id="KW-0408">Iron</keyword>
<evidence type="ECO:0000256" key="3">
    <source>
        <dbReference type="ARBA" id="ARBA00022723"/>
    </source>
</evidence>
<dbReference type="Gene3D" id="1.10.760.10">
    <property type="entry name" value="Cytochrome c-like domain"/>
    <property type="match status" value="1"/>
</dbReference>
<gene>
    <name evidence="9" type="ORF">SAMN04488056_103248</name>
</gene>
<dbReference type="PROSITE" id="PS51007">
    <property type="entry name" value="CYTC"/>
    <property type="match status" value="1"/>
</dbReference>
<dbReference type="EMBL" id="FOVR01000003">
    <property type="protein sequence ID" value="SFO12495.1"/>
    <property type="molecule type" value="Genomic_DNA"/>
</dbReference>
<keyword evidence="3 6" id="KW-0479">Metal-binding</keyword>
<evidence type="ECO:0000313" key="9">
    <source>
        <dbReference type="EMBL" id="SFO12495.1"/>
    </source>
</evidence>
<evidence type="ECO:0000256" key="4">
    <source>
        <dbReference type="ARBA" id="ARBA00022982"/>
    </source>
</evidence>
<evidence type="ECO:0000259" key="8">
    <source>
        <dbReference type="PROSITE" id="PS51007"/>
    </source>
</evidence>